<dbReference type="InterPro" id="IPR020103">
    <property type="entry name" value="PsdUridine_synth_cat_dom_sf"/>
</dbReference>
<dbReference type="InterPro" id="IPR002501">
    <property type="entry name" value="PsdUridine_synth_N"/>
</dbReference>
<dbReference type="PANTHER" id="PTHR13767">
    <property type="entry name" value="TRNA-PSEUDOURIDINE SYNTHASE"/>
    <property type="match status" value="1"/>
</dbReference>
<evidence type="ECO:0000256" key="1">
    <source>
        <dbReference type="ARBA" id="ARBA00008999"/>
    </source>
</evidence>
<comment type="similarity">
    <text evidence="1">Belongs to the pseudouridine synthase TruB family.</text>
</comment>
<dbReference type="InterPro" id="IPR014780">
    <property type="entry name" value="tRNA_psdUridine_synth_TruB"/>
</dbReference>
<protein>
    <recommendedName>
        <fullName evidence="2">tRNA pseudouridine(55) synthase</fullName>
        <ecNumber evidence="2">5.4.99.25</ecNumber>
    </recommendedName>
</protein>
<evidence type="ECO:0000259" key="5">
    <source>
        <dbReference type="Pfam" id="PF01509"/>
    </source>
</evidence>
<dbReference type="CDD" id="cd02573">
    <property type="entry name" value="PseudoU_synth_EcTruB"/>
    <property type="match status" value="1"/>
</dbReference>
<dbReference type="AlphaFoldDB" id="B1X5A1"/>
<dbReference type="Pfam" id="PF01509">
    <property type="entry name" value="TruB_N"/>
    <property type="match status" value="1"/>
</dbReference>
<keyword evidence="4" id="KW-0413">Isomerase</keyword>
<dbReference type="SUPFAM" id="SSF55120">
    <property type="entry name" value="Pseudouridine synthase"/>
    <property type="match status" value="1"/>
</dbReference>
<keyword evidence="6" id="KW-0934">Plastid</keyword>
<evidence type="ECO:0000256" key="4">
    <source>
        <dbReference type="ARBA" id="ARBA00023235"/>
    </source>
</evidence>
<proteinExistence type="inferred from homology"/>
<dbReference type="GO" id="GO:0003723">
    <property type="term" value="F:RNA binding"/>
    <property type="evidence" value="ECO:0007669"/>
    <property type="project" value="InterPro"/>
</dbReference>
<reference evidence="6" key="1">
    <citation type="submission" date="2007-08" db="EMBL/GenBank/DDBJ databases">
        <authorList>
            <person name="Gloeckner G."/>
            <person name="Nowack E."/>
            <person name="Melkonian M."/>
        </authorList>
    </citation>
    <scope>NUCLEOTIDE SEQUENCE</scope>
</reference>
<dbReference type="GeneID" id="6481968"/>
<dbReference type="GO" id="GO:0006400">
    <property type="term" value="P:tRNA modification"/>
    <property type="evidence" value="ECO:0007669"/>
    <property type="project" value="TreeGrafter"/>
</dbReference>
<dbReference type="Gene3D" id="3.30.2350.10">
    <property type="entry name" value="Pseudouridine synthase"/>
    <property type="match status" value="1"/>
</dbReference>
<geneLocation type="organellar chromatophore" evidence="6"/>
<dbReference type="EC" id="5.4.99.25" evidence="2"/>
<evidence type="ECO:0000256" key="3">
    <source>
        <dbReference type="ARBA" id="ARBA00022694"/>
    </source>
</evidence>
<evidence type="ECO:0000256" key="2">
    <source>
        <dbReference type="ARBA" id="ARBA00012787"/>
    </source>
</evidence>
<dbReference type="GO" id="GO:0160148">
    <property type="term" value="F:tRNA pseudouridine(55) synthase activity"/>
    <property type="evidence" value="ECO:0007669"/>
    <property type="project" value="UniProtKB-EC"/>
</dbReference>
<dbReference type="EMBL" id="CP000815">
    <property type="protein sequence ID" value="ACB43120.1"/>
    <property type="molecule type" value="Genomic_DNA"/>
</dbReference>
<keyword evidence="3" id="KW-0819">tRNA processing</keyword>
<reference evidence="6" key="2">
    <citation type="journal article" date="2008" name="Curr. Biol.">
        <title>Chromatophore genome sequence of Paulinella sheds light on acquisition of photosynthesis by eukaryotes.</title>
        <authorList>
            <person name="Nowack E.C.M."/>
            <person name="Melkonian M."/>
            <person name="Gloeckner G."/>
        </authorList>
    </citation>
    <scope>NUCLEOTIDE SEQUENCE [LARGE SCALE GENOMIC DNA]</scope>
</reference>
<dbReference type="HAMAP" id="MF_01080">
    <property type="entry name" value="TruB_bact"/>
    <property type="match status" value="1"/>
</dbReference>
<gene>
    <name evidence="6" type="primary">truB</name>
    <name evidence="6" type="ordered locus">PCC_0704</name>
</gene>
<sequence length="322" mass="36122">MVLLSVYRYMTPIKLPCGFLLLNKPANMTSQQCVAKVRRTYSVKRVGHGGTLDPDVTGALPVAIGSATRLLPYLPTEKSYIGEIQLGQVTSTDDLEGEILRNKIIPKLNQEEVDKTLEKFRGIIQQRPPNISAVHISGERAYTRARRGESMVIPLRTVTVYGLTIKHWEPKTGRLRFSIRCSSGTYIRSIARDLGEVLGCGGCLAWLQRNEALGFPINIAIPMKVLGQNSIPPLIDPLVVLRHMDFYRLQQEELSYWRCGRSFPCDSKRIIAMPKSDGYHYAISFLEGKFPLVLITSEDTLAGIAYRRSNRVHPRIVLEALG</sequence>
<name>B1X5A1_PAUCH</name>
<dbReference type="GO" id="GO:1990481">
    <property type="term" value="P:mRNA pseudouridine synthesis"/>
    <property type="evidence" value="ECO:0007669"/>
    <property type="project" value="TreeGrafter"/>
</dbReference>
<organism evidence="6">
    <name type="scientific">Paulinella chromatophora</name>
    <dbReference type="NCBI Taxonomy" id="39717"/>
    <lineage>
        <taxon>Eukaryota</taxon>
        <taxon>Sar</taxon>
        <taxon>Rhizaria</taxon>
        <taxon>Cercozoa</taxon>
        <taxon>Imbricatea</taxon>
        <taxon>Silicofilosea</taxon>
        <taxon>Euglyphida</taxon>
        <taxon>Paulinellidae</taxon>
        <taxon>Paulinella</taxon>
    </lineage>
</organism>
<dbReference type="NCBIfam" id="TIGR00431">
    <property type="entry name" value="TruB"/>
    <property type="match status" value="1"/>
</dbReference>
<dbReference type="RefSeq" id="YP_002049330.1">
    <property type="nucleotide sequence ID" value="NC_011087.1"/>
</dbReference>
<evidence type="ECO:0000313" key="6">
    <source>
        <dbReference type="EMBL" id="ACB43120.1"/>
    </source>
</evidence>
<accession>B1X5A1</accession>
<dbReference type="PANTHER" id="PTHR13767:SF2">
    <property type="entry name" value="PSEUDOURIDYLATE SYNTHASE TRUB1"/>
    <property type="match status" value="1"/>
</dbReference>
<feature type="domain" description="Pseudouridine synthase II N-terminal" evidence="5">
    <location>
        <begin position="38"/>
        <end position="187"/>
    </location>
</feature>